<keyword evidence="2 5" id="KW-0813">Transport</keyword>
<organism evidence="6 7">
    <name type="scientific">Rahnella aquatilis (strain ATCC 33071 / DSM 4594 / JCM 1683 / NBRC 105701 / NCIMB 13365 / CIP 78.65)</name>
    <dbReference type="NCBI Taxonomy" id="745277"/>
    <lineage>
        <taxon>Bacteria</taxon>
        <taxon>Pseudomonadati</taxon>
        <taxon>Pseudomonadota</taxon>
        <taxon>Gammaproteobacteria</taxon>
        <taxon>Enterobacterales</taxon>
        <taxon>Yersiniaceae</taxon>
        <taxon>Rahnella</taxon>
    </lineage>
</organism>
<dbReference type="HOGENOM" id="CLU_031285_17_2_6"/>
<evidence type="ECO:0000256" key="2">
    <source>
        <dbReference type="ARBA" id="ARBA00022448"/>
    </source>
</evidence>
<dbReference type="PANTHER" id="PTHR30061:SF50">
    <property type="entry name" value="MALTOSE_MALTODEXTRIN-BINDING PERIPLASMIC PROTEIN"/>
    <property type="match status" value="1"/>
</dbReference>
<feature type="signal peptide" evidence="5">
    <location>
        <begin position="1"/>
        <end position="23"/>
    </location>
</feature>
<dbReference type="GO" id="GO:0042597">
    <property type="term" value="C:periplasmic space"/>
    <property type="evidence" value="ECO:0007669"/>
    <property type="project" value="UniProtKB-SubCell"/>
</dbReference>
<keyword evidence="7" id="KW-1185">Reference proteome</keyword>
<evidence type="ECO:0000256" key="5">
    <source>
        <dbReference type="RuleBase" id="RU365005"/>
    </source>
</evidence>
<dbReference type="AlphaFoldDB" id="H2IT06"/>
<comment type="similarity">
    <text evidence="1 5">Belongs to the bacterial solute-binding protein 1 family.</text>
</comment>
<dbReference type="STRING" id="745277.Rahaq2_1650"/>
<accession>H2IT06</accession>
<dbReference type="Pfam" id="PF13416">
    <property type="entry name" value="SBP_bac_8"/>
    <property type="match status" value="1"/>
</dbReference>
<dbReference type="GO" id="GO:0015768">
    <property type="term" value="P:maltose transport"/>
    <property type="evidence" value="ECO:0007669"/>
    <property type="project" value="TreeGrafter"/>
</dbReference>
<evidence type="ECO:0000256" key="3">
    <source>
        <dbReference type="ARBA" id="ARBA00022597"/>
    </source>
</evidence>
<comment type="function">
    <text evidence="5">Part of the ABC transporter complex MalEFGK involved in maltose/maltodextrin import. Binds maltose and higher maltodextrins.</text>
</comment>
<keyword evidence="5" id="KW-0574">Periplasm</keyword>
<dbReference type="GO" id="GO:0042956">
    <property type="term" value="P:maltodextrin transmembrane transport"/>
    <property type="evidence" value="ECO:0007669"/>
    <property type="project" value="TreeGrafter"/>
</dbReference>
<dbReference type="InterPro" id="IPR006060">
    <property type="entry name" value="Maltose/Cyclodextrin-bd"/>
</dbReference>
<dbReference type="GO" id="GO:0030313">
    <property type="term" value="C:cell envelope"/>
    <property type="evidence" value="ECO:0007669"/>
    <property type="project" value="UniProtKB-ARBA"/>
</dbReference>
<dbReference type="PRINTS" id="PR00181">
    <property type="entry name" value="MALTOSEBP"/>
</dbReference>
<dbReference type="eggNOG" id="COG2182">
    <property type="taxonomic scope" value="Bacteria"/>
</dbReference>
<dbReference type="InterPro" id="IPR006059">
    <property type="entry name" value="SBP"/>
</dbReference>
<dbReference type="RefSeq" id="WP_015696728.1">
    <property type="nucleotide sequence ID" value="NC_016818.1"/>
</dbReference>
<dbReference type="Gene3D" id="3.40.190.10">
    <property type="entry name" value="Periplasmic binding protein-like II"/>
    <property type="match status" value="2"/>
</dbReference>
<reference evidence="6 7" key="1">
    <citation type="journal article" date="2012" name="J. Bacteriol.">
        <title>Complete Genome Sequence of Rahnella aquatilis CIP 78.65.</title>
        <authorList>
            <person name="Martinez R.J."/>
            <person name="Bruce D."/>
            <person name="Detter C."/>
            <person name="Goodwin L.A."/>
            <person name="Han J."/>
            <person name="Han C.S."/>
            <person name="Held B."/>
            <person name="Land M.L."/>
            <person name="Mikhailova N."/>
            <person name="Nolan M."/>
            <person name="Pennacchio L."/>
            <person name="Pitluck S."/>
            <person name="Tapia R."/>
            <person name="Woyke T."/>
            <person name="Sobecky P.A."/>
        </authorList>
    </citation>
    <scope>NUCLEOTIDE SEQUENCE [LARGE SCALE GENOMIC DNA]</scope>
    <source>
        <strain evidence="7">ATCC 33071 / DSM 4594 / JCM 1683 / NBRC 105701 / NCIMB 13365 / CIP 78.65</strain>
    </source>
</reference>
<keyword evidence="4 5" id="KW-0732">Signal</keyword>
<evidence type="ECO:0000313" key="7">
    <source>
        <dbReference type="Proteomes" id="UP000009010"/>
    </source>
</evidence>
<evidence type="ECO:0000256" key="1">
    <source>
        <dbReference type="ARBA" id="ARBA00008520"/>
    </source>
</evidence>
<sequence length="408" mass="43924">MKITHLTALVLMSLSLSSQAVRAAEGQLLIWEDIKKSSGIADAVKDFEKENNVKVVVQETPYAQQTEKLRLDGPAGIGPDVVVIPNDQLGTAVVQGLLAPLTLDKAFLASFTPSAINAFQLKGQTYGVPKAVETLVLIYNKDLLPQAPATLDEYYTFSKTERAKGKYGLLAKFDEVYYAYGAMASMGGYIFGKDAKGEINVEDIGLNKPGSIEAITYLKKFYADGLFPAGIVGDNGLNAIDSLFTEKKAAAVITGPWAFQPYEAAGINYGVKALPLLPNGKPMSSFLGVKGYAVSTYSKQKPLAEKFITFINQPKYAKVRYEVTKEIPALTVLVNDPMIKNDEKANAVAEQSTRATAMPGVPEMQEVWGPANNGIQLGVTGKQPVDAALNDAVKNIQMQIEAAKASNE</sequence>
<dbReference type="KEGG" id="raq:Rahaq2_1650"/>
<comment type="subcellular location">
    <subcellularLocation>
        <location evidence="5">Periplasm</location>
    </subcellularLocation>
</comment>
<dbReference type="GO" id="GO:0015144">
    <property type="term" value="F:carbohydrate transmembrane transporter activity"/>
    <property type="evidence" value="ECO:0007669"/>
    <property type="project" value="InterPro"/>
</dbReference>
<reference evidence="7" key="2">
    <citation type="submission" date="2012-01" db="EMBL/GenBank/DDBJ databases">
        <title>Complete sequence of chromosome of Rahnella aquatilis CIP 78.65.</title>
        <authorList>
            <person name="Lucas S."/>
            <person name="Han J."/>
            <person name="Lapidus A."/>
            <person name="Cheng J.-F."/>
            <person name="Goodwin L."/>
            <person name="Pitluck S."/>
            <person name="Peters L."/>
            <person name="Ovchinnikova G."/>
            <person name="Held B."/>
            <person name="Detter J.C."/>
            <person name="Han C."/>
            <person name="Tapia R."/>
            <person name="Land M."/>
            <person name="Hauser L."/>
            <person name="Kyrpides N."/>
            <person name="Ivanova N."/>
            <person name="Pagani I."/>
            <person name="Sobecky P."/>
            <person name="Martinez R."/>
            <person name="Woyke T."/>
        </authorList>
    </citation>
    <scope>NUCLEOTIDE SEQUENCE [LARGE SCALE GENOMIC DNA]</scope>
    <source>
        <strain evidence="7">ATCC 33071 / DSM 4594 / JCM 1683 / NBRC 105701 / NCIMB 13365 / CIP 78.65</strain>
    </source>
</reference>
<dbReference type="GO" id="GO:1901982">
    <property type="term" value="F:maltose binding"/>
    <property type="evidence" value="ECO:0007669"/>
    <property type="project" value="TreeGrafter"/>
</dbReference>
<dbReference type="SUPFAM" id="SSF53850">
    <property type="entry name" value="Periplasmic binding protein-like II"/>
    <property type="match status" value="1"/>
</dbReference>
<evidence type="ECO:0000256" key="4">
    <source>
        <dbReference type="ARBA" id="ARBA00022729"/>
    </source>
</evidence>
<dbReference type="PANTHER" id="PTHR30061">
    <property type="entry name" value="MALTOSE-BINDING PERIPLASMIC PROTEIN"/>
    <property type="match status" value="1"/>
</dbReference>
<protein>
    <recommendedName>
        <fullName evidence="5">Maltodextrin-binding protein</fullName>
    </recommendedName>
</protein>
<dbReference type="GO" id="GO:0055052">
    <property type="term" value="C:ATP-binding cassette (ABC) transporter complex, substrate-binding subunit-containing"/>
    <property type="evidence" value="ECO:0007669"/>
    <property type="project" value="TreeGrafter"/>
</dbReference>
<dbReference type="OrthoDB" id="9805950at2"/>
<gene>
    <name evidence="6" type="ordered locus">Rahaq2_1650</name>
</gene>
<evidence type="ECO:0000313" key="6">
    <source>
        <dbReference type="EMBL" id="AEX51525.1"/>
    </source>
</evidence>
<name>H2IT06_RAHAC</name>
<proteinExistence type="inferred from homology"/>
<keyword evidence="3 5" id="KW-0762">Sugar transport</keyword>
<dbReference type="PATRIC" id="fig|745277.3.peg.1585"/>
<dbReference type="EMBL" id="CP003244">
    <property type="protein sequence ID" value="AEX51525.1"/>
    <property type="molecule type" value="Genomic_DNA"/>
</dbReference>
<dbReference type="Proteomes" id="UP000009010">
    <property type="component" value="Chromosome"/>
</dbReference>
<feature type="chain" id="PRO_5013427026" description="Maltodextrin-binding protein" evidence="5">
    <location>
        <begin position="24"/>
        <end position="408"/>
    </location>
</feature>